<evidence type="ECO:0000313" key="1">
    <source>
        <dbReference type="EMBL" id="MBL1076378.1"/>
    </source>
</evidence>
<gene>
    <name evidence="1" type="ORF">JK358_18435</name>
</gene>
<proteinExistence type="predicted"/>
<name>A0ABS1M6W5_9NOCA</name>
<sequence length="168" mass="18419">MDERGREMHPAVAAALSVMPENDGRARLVGSVIREEDGAVAVVVHTVRWRYVVVILREADRWLAPTLIIGEKIPTQPRLATNFPTMPLAKQSADIRSSVDSAFVWYAVVGTAALDAVSVRVSTTLESRNPAIGDDGLVLALVRAQRGERPLVTITTRDGREESDYQED</sequence>
<protein>
    <submittedName>
        <fullName evidence="1">Uncharacterized protein</fullName>
    </submittedName>
</protein>
<reference evidence="1 2" key="1">
    <citation type="submission" date="2021-01" db="EMBL/GenBank/DDBJ databases">
        <title>WGS of actinomycetes isolated from Thailand.</title>
        <authorList>
            <person name="Thawai C."/>
        </authorList>
    </citation>
    <scope>NUCLEOTIDE SEQUENCE [LARGE SCALE GENOMIC DNA]</scope>
    <source>
        <strain evidence="1 2">LPG 2</strain>
    </source>
</reference>
<keyword evidence="2" id="KW-1185">Reference proteome</keyword>
<comment type="caution">
    <text evidence="1">The sequence shown here is derived from an EMBL/GenBank/DDBJ whole genome shotgun (WGS) entry which is preliminary data.</text>
</comment>
<dbReference type="Proteomes" id="UP000602198">
    <property type="component" value="Unassembled WGS sequence"/>
</dbReference>
<organism evidence="1 2">
    <name type="scientific">Nocardia acididurans</name>
    <dbReference type="NCBI Taxonomy" id="2802282"/>
    <lineage>
        <taxon>Bacteria</taxon>
        <taxon>Bacillati</taxon>
        <taxon>Actinomycetota</taxon>
        <taxon>Actinomycetes</taxon>
        <taxon>Mycobacteriales</taxon>
        <taxon>Nocardiaceae</taxon>
        <taxon>Nocardia</taxon>
    </lineage>
</organism>
<dbReference type="EMBL" id="JAERRJ010000007">
    <property type="protein sequence ID" value="MBL1076378.1"/>
    <property type="molecule type" value="Genomic_DNA"/>
</dbReference>
<accession>A0ABS1M6W5</accession>
<evidence type="ECO:0000313" key="2">
    <source>
        <dbReference type="Proteomes" id="UP000602198"/>
    </source>
</evidence>
<dbReference type="RefSeq" id="WP_201948978.1">
    <property type="nucleotide sequence ID" value="NZ_JAERRJ010000007.1"/>
</dbReference>